<name>A0A6G4AVG1_9ACTN</name>
<dbReference type="RefSeq" id="WP_164435373.1">
    <property type="nucleotide sequence ID" value="NZ_JAAIKT010000082.1"/>
</dbReference>
<keyword evidence="3" id="KW-1185">Reference proteome</keyword>
<evidence type="ECO:0000313" key="3">
    <source>
        <dbReference type="Proteomes" id="UP000476310"/>
    </source>
</evidence>
<protein>
    <submittedName>
        <fullName evidence="2">Uncharacterized protein</fullName>
    </submittedName>
</protein>
<organism evidence="2 3">
    <name type="scientific">Streptomyces rhizosphaericus</name>
    <dbReference type="NCBI Taxonomy" id="114699"/>
    <lineage>
        <taxon>Bacteria</taxon>
        <taxon>Bacillati</taxon>
        <taxon>Actinomycetota</taxon>
        <taxon>Actinomycetes</taxon>
        <taxon>Kitasatosporales</taxon>
        <taxon>Streptomycetaceae</taxon>
        <taxon>Streptomyces</taxon>
        <taxon>Streptomyces violaceusniger group</taxon>
    </lineage>
</organism>
<accession>A0A6G4AVG1</accession>
<sequence>MSEVYRSYTPAEKRQRAWLLVRTAKQAAADAVDPKLNRQLDRIDQAAAERGQREAAALVRQDEKAKATLAAAKAAERAARGKDRAAARDARKEAERRARATEKAMRRAGL</sequence>
<evidence type="ECO:0000256" key="1">
    <source>
        <dbReference type="SAM" id="MobiDB-lite"/>
    </source>
</evidence>
<dbReference type="Proteomes" id="UP000476310">
    <property type="component" value="Unassembled WGS sequence"/>
</dbReference>
<dbReference type="AlphaFoldDB" id="A0A6G4AVG1"/>
<gene>
    <name evidence="2" type="ORF">G4H13_40420</name>
</gene>
<reference evidence="2" key="1">
    <citation type="submission" date="2020-02" db="EMBL/GenBank/DDBJ databases">
        <title>A new Streptomyces sp. for controlling soil-borne diseases.</title>
        <authorList>
            <person name="Li X."/>
            <person name="Tian Y."/>
            <person name="Gao K."/>
        </authorList>
    </citation>
    <scope>NUCLEOTIDE SEQUENCE [LARGE SCALE GENOMIC DNA]</scope>
    <source>
        <strain evidence="2">0250</strain>
    </source>
</reference>
<dbReference type="EMBL" id="JAAIKT010000082">
    <property type="protein sequence ID" value="NEW76457.1"/>
    <property type="molecule type" value="Genomic_DNA"/>
</dbReference>
<proteinExistence type="predicted"/>
<feature type="compositionally biased region" description="Basic and acidic residues" evidence="1">
    <location>
        <begin position="74"/>
        <end position="110"/>
    </location>
</feature>
<comment type="caution">
    <text evidence="2">The sequence shown here is derived from an EMBL/GenBank/DDBJ whole genome shotgun (WGS) entry which is preliminary data.</text>
</comment>
<feature type="region of interest" description="Disordered" evidence="1">
    <location>
        <begin position="70"/>
        <end position="110"/>
    </location>
</feature>
<evidence type="ECO:0000313" key="2">
    <source>
        <dbReference type="EMBL" id="NEW76457.1"/>
    </source>
</evidence>